<feature type="transmembrane region" description="Helical" evidence="5">
    <location>
        <begin position="139"/>
        <end position="159"/>
    </location>
</feature>
<evidence type="ECO:0000256" key="4">
    <source>
        <dbReference type="ARBA" id="ARBA00023136"/>
    </source>
</evidence>
<evidence type="ECO:0000313" key="7">
    <source>
        <dbReference type="Proteomes" id="UP001148932"/>
    </source>
</evidence>
<feature type="transmembrane region" description="Helical" evidence="5">
    <location>
        <begin position="201"/>
        <end position="224"/>
    </location>
</feature>
<gene>
    <name evidence="6" type="ORF">OIN59_23855</name>
</gene>
<reference evidence="6" key="1">
    <citation type="submission" date="2022-10" db="EMBL/GenBank/DDBJ databases">
        <title>Description of microaerobic benzene degrading bacteria.</title>
        <authorList>
            <person name="Bedics A."/>
            <person name="Tancsics A."/>
            <person name="Banerjee S."/>
        </authorList>
    </citation>
    <scope>NUCLEOTIDE SEQUENCE</scope>
    <source>
        <strain evidence="6">D2M1</strain>
    </source>
</reference>
<sequence length="288" mass="31031">MQSDIVSTIFLPASLAFIMLSLGLGLTPADFRRIVAQPRALLVGVGCHFVLLPLVCYLMVQTFGITGAFAVGFMIVASCPTGATSNILTYIARGDVALAVSFTAVASVLTIFTLPFIVAWSLGHFMGTQQTVEVPVRMMMGQVFMMLALPVGVGMLLRHLWPAATQRREPVATRIATVLFLIILVLAIIKNWPLLRDNFTTLAPFALGLNLTMLAIGFIVAWLARLSRRQSVTLGIETAIQNAALALVIATTVLKQDAMAVPGVLYGVLMYVGGLLFANIMRRFTTTA</sequence>
<dbReference type="EMBL" id="JAPCKI010000023">
    <property type="protein sequence ID" value="MDD2180482.1"/>
    <property type="molecule type" value="Genomic_DNA"/>
</dbReference>
<dbReference type="PANTHER" id="PTHR10361">
    <property type="entry name" value="SODIUM-BILE ACID COTRANSPORTER"/>
    <property type="match status" value="1"/>
</dbReference>
<dbReference type="InterPro" id="IPR038770">
    <property type="entry name" value="Na+/solute_symporter_sf"/>
</dbReference>
<comment type="subcellular location">
    <subcellularLocation>
        <location evidence="1">Membrane</location>
        <topology evidence="1">Multi-pass membrane protein</topology>
    </subcellularLocation>
</comment>
<protein>
    <submittedName>
        <fullName evidence="6">Bile acid:sodium symporter family protein</fullName>
    </submittedName>
</protein>
<dbReference type="Proteomes" id="UP001148932">
    <property type="component" value="Unassembled WGS sequence"/>
</dbReference>
<feature type="transmembrane region" description="Helical" evidence="5">
    <location>
        <begin position="171"/>
        <end position="189"/>
    </location>
</feature>
<evidence type="ECO:0000256" key="1">
    <source>
        <dbReference type="ARBA" id="ARBA00004141"/>
    </source>
</evidence>
<dbReference type="PANTHER" id="PTHR10361:SF24">
    <property type="entry name" value="P3 PROTEIN"/>
    <property type="match status" value="1"/>
</dbReference>
<feature type="transmembrane region" description="Helical" evidence="5">
    <location>
        <begin position="40"/>
        <end position="60"/>
    </location>
</feature>
<comment type="caution">
    <text evidence="6">The sequence shown here is derived from an EMBL/GenBank/DDBJ whole genome shotgun (WGS) entry which is preliminary data.</text>
</comment>
<keyword evidence="3 5" id="KW-1133">Transmembrane helix</keyword>
<feature type="transmembrane region" description="Helical" evidence="5">
    <location>
        <begin position="236"/>
        <end position="254"/>
    </location>
</feature>
<dbReference type="RefSeq" id="WP_274114489.1">
    <property type="nucleotide sequence ID" value="NZ_JAPCKI010000023.1"/>
</dbReference>
<feature type="transmembrane region" description="Helical" evidence="5">
    <location>
        <begin position="96"/>
        <end position="119"/>
    </location>
</feature>
<evidence type="ECO:0000256" key="3">
    <source>
        <dbReference type="ARBA" id="ARBA00022989"/>
    </source>
</evidence>
<evidence type="ECO:0000313" key="6">
    <source>
        <dbReference type="EMBL" id="MDD2180482.1"/>
    </source>
</evidence>
<dbReference type="InterPro" id="IPR002657">
    <property type="entry name" value="BilAc:Na_symport/Acr3"/>
</dbReference>
<feature type="transmembrane region" description="Helical" evidence="5">
    <location>
        <begin position="6"/>
        <end position="28"/>
    </location>
</feature>
<keyword evidence="7" id="KW-1185">Reference proteome</keyword>
<evidence type="ECO:0000256" key="2">
    <source>
        <dbReference type="ARBA" id="ARBA00022692"/>
    </source>
</evidence>
<evidence type="ECO:0000256" key="5">
    <source>
        <dbReference type="SAM" id="Phobius"/>
    </source>
</evidence>
<accession>A0ABT5S3E5</accession>
<dbReference type="InterPro" id="IPR004710">
    <property type="entry name" value="Bilac:Na_transpt"/>
</dbReference>
<dbReference type="Gene3D" id="1.20.1530.20">
    <property type="match status" value="1"/>
</dbReference>
<name>A0ABT5S3E5_9BURK</name>
<keyword evidence="4 5" id="KW-0472">Membrane</keyword>
<feature type="transmembrane region" description="Helical" evidence="5">
    <location>
        <begin position="260"/>
        <end position="280"/>
    </location>
</feature>
<keyword evidence="2 5" id="KW-0812">Transmembrane</keyword>
<feature type="transmembrane region" description="Helical" evidence="5">
    <location>
        <begin position="66"/>
        <end position="89"/>
    </location>
</feature>
<dbReference type="Pfam" id="PF01758">
    <property type="entry name" value="SBF"/>
    <property type="match status" value="1"/>
</dbReference>
<organism evidence="6 7">
    <name type="scientific">Acidovorax benzenivorans</name>
    <dbReference type="NCBI Taxonomy" id="2987520"/>
    <lineage>
        <taxon>Bacteria</taxon>
        <taxon>Pseudomonadati</taxon>
        <taxon>Pseudomonadota</taxon>
        <taxon>Betaproteobacteria</taxon>
        <taxon>Burkholderiales</taxon>
        <taxon>Comamonadaceae</taxon>
        <taxon>Acidovorax</taxon>
    </lineage>
</organism>
<proteinExistence type="predicted"/>